<evidence type="ECO:0000256" key="2">
    <source>
        <dbReference type="ARBA" id="ARBA00023015"/>
    </source>
</evidence>
<organism evidence="7 8">
    <name type="scientific">Agromyces soli</name>
    <dbReference type="NCBI Taxonomy" id="659012"/>
    <lineage>
        <taxon>Bacteria</taxon>
        <taxon>Bacillati</taxon>
        <taxon>Actinomycetota</taxon>
        <taxon>Actinomycetes</taxon>
        <taxon>Micrococcales</taxon>
        <taxon>Microbacteriaceae</taxon>
        <taxon>Agromyces</taxon>
    </lineage>
</organism>
<reference evidence="7 8" key="1">
    <citation type="submission" date="2022-03" db="EMBL/GenBank/DDBJ databases">
        <title>Agromyces sp. isolated from the gut of P. brevitarsis seulensis larvae.</title>
        <authorList>
            <person name="Won M."/>
            <person name="Kwon S.-W."/>
        </authorList>
    </citation>
    <scope>NUCLEOTIDE SEQUENCE [LARGE SCALE GENOMIC DNA]</scope>
    <source>
        <strain evidence="7 8">KACC 16215</strain>
    </source>
</reference>
<evidence type="ECO:0000256" key="4">
    <source>
        <dbReference type="ARBA" id="ARBA00023163"/>
    </source>
</evidence>
<dbReference type="Pfam" id="PF13977">
    <property type="entry name" value="TetR_C_6"/>
    <property type="match status" value="1"/>
</dbReference>
<dbReference type="Proteomes" id="UP000831304">
    <property type="component" value="Chromosome"/>
</dbReference>
<keyword evidence="2" id="KW-0805">Transcription regulation</keyword>
<dbReference type="SUPFAM" id="SSF46689">
    <property type="entry name" value="Homeodomain-like"/>
    <property type="match status" value="1"/>
</dbReference>
<keyword evidence="3 5" id="KW-0238">DNA-binding</keyword>
<dbReference type="PRINTS" id="PR00455">
    <property type="entry name" value="HTHTETR"/>
</dbReference>
<proteinExistence type="predicted"/>
<evidence type="ECO:0000256" key="1">
    <source>
        <dbReference type="ARBA" id="ARBA00022491"/>
    </source>
</evidence>
<evidence type="ECO:0000313" key="7">
    <source>
        <dbReference type="EMBL" id="UOE27036.1"/>
    </source>
</evidence>
<accession>A0ABY4AZ43</accession>
<gene>
    <name evidence="7" type="ORF">MTP13_04420</name>
</gene>
<evidence type="ECO:0000313" key="8">
    <source>
        <dbReference type="Proteomes" id="UP000831304"/>
    </source>
</evidence>
<keyword evidence="4" id="KW-0804">Transcription</keyword>
<dbReference type="InterPro" id="IPR036271">
    <property type="entry name" value="Tet_transcr_reg_TetR-rel_C_sf"/>
</dbReference>
<sequence length="211" mass="22866">MTRSQGGAFTRRPREDRREELLDAAVALAFEDGLGKVTARRVAARVGVAQGLVTHYFGSIDELLAAAFERASEAERDALDPRPSGDPVADLRRILEFYVSHERDPSALLWLDAWRESAHRPAVRQAVIRQMEGDVADLDVIIEAGITSGVFPEASAKTSMRIIALVDGLAANAAVRAGLDEPTIDYANVTDFVFSTSERELGLPPGALRPA</sequence>
<dbReference type="InterPro" id="IPR050109">
    <property type="entry name" value="HTH-type_TetR-like_transc_reg"/>
</dbReference>
<evidence type="ECO:0000256" key="3">
    <source>
        <dbReference type="ARBA" id="ARBA00023125"/>
    </source>
</evidence>
<dbReference type="Pfam" id="PF00440">
    <property type="entry name" value="TetR_N"/>
    <property type="match status" value="1"/>
</dbReference>
<keyword evidence="8" id="KW-1185">Reference proteome</keyword>
<dbReference type="Gene3D" id="1.10.357.10">
    <property type="entry name" value="Tetracycline Repressor, domain 2"/>
    <property type="match status" value="1"/>
</dbReference>
<dbReference type="EMBL" id="CP094533">
    <property type="protein sequence ID" value="UOE27036.1"/>
    <property type="molecule type" value="Genomic_DNA"/>
</dbReference>
<evidence type="ECO:0000256" key="5">
    <source>
        <dbReference type="PROSITE-ProRule" id="PRU00335"/>
    </source>
</evidence>
<dbReference type="PANTHER" id="PTHR30055:SF234">
    <property type="entry name" value="HTH-TYPE TRANSCRIPTIONAL REGULATOR BETI"/>
    <property type="match status" value="1"/>
</dbReference>
<dbReference type="PANTHER" id="PTHR30055">
    <property type="entry name" value="HTH-TYPE TRANSCRIPTIONAL REGULATOR RUTR"/>
    <property type="match status" value="1"/>
</dbReference>
<dbReference type="PROSITE" id="PS50977">
    <property type="entry name" value="HTH_TETR_2"/>
    <property type="match status" value="1"/>
</dbReference>
<dbReference type="InterPro" id="IPR009057">
    <property type="entry name" value="Homeodomain-like_sf"/>
</dbReference>
<protein>
    <submittedName>
        <fullName evidence="7">TetR family transcriptional regulator</fullName>
    </submittedName>
</protein>
<feature type="DNA-binding region" description="H-T-H motif" evidence="5">
    <location>
        <begin position="38"/>
        <end position="57"/>
    </location>
</feature>
<keyword evidence="1" id="KW-0678">Repressor</keyword>
<evidence type="ECO:0000259" key="6">
    <source>
        <dbReference type="PROSITE" id="PS50977"/>
    </source>
</evidence>
<dbReference type="RefSeq" id="WP_243569897.1">
    <property type="nucleotide sequence ID" value="NZ_BAAARD010000002.1"/>
</dbReference>
<feature type="domain" description="HTH tetR-type" evidence="6">
    <location>
        <begin position="15"/>
        <end position="75"/>
    </location>
</feature>
<dbReference type="InterPro" id="IPR001647">
    <property type="entry name" value="HTH_TetR"/>
</dbReference>
<dbReference type="SUPFAM" id="SSF48498">
    <property type="entry name" value="Tetracyclin repressor-like, C-terminal domain"/>
    <property type="match status" value="1"/>
</dbReference>
<dbReference type="InterPro" id="IPR039538">
    <property type="entry name" value="BetI_C"/>
</dbReference>
<name>A0ABY4AZ43_9MICO</name>